<comment type="caution">
    <text evidence="9">The sequence shown here is derived from an EMBL/GenBank/DDBJ whole genome shotgun (WGS) entry which is preliminary data.</text>
</comment>
<dbReference type="PANTHER" id="PTHR23517">
    <property type="entry name" value="RESISTANCE PROTEIN MDTM, PUTATIVE-RELATED-RELATED"/>
    <property type="match status" value="1"/>
</dbReference>
<dbReference type="InterPro" id="IPR050171">
    <property type="entry name" value="MFS_Transporters"/>
</dbReference>
<evidence type="ECO:0000256" key="7">
    <source>
        <dbReference type="SAM" id="Phobius"/>
    </source>
</evidence>
<evidence type="ECO:0000313" key="10">
    <source>
        <dbReference type="Proteomes" id="UP000297753"/>
    </source>
</evidence>
<evidence type="ECO:0000259" key="8">
    <source>
        <dbReference type="PROSITE" id="PS50850"/>
    </source>
</evidence>
<feature type="transmembrane region" description="Helical" evidence="7">
    <location>
        <begin position="225"/>
        <end position="243"/>
    </location>
</feature>
<keyword evidence="2" id="KW-0813">Transport</keyword>
<dbReference type="CDD" id="cd17329">
    <property type="entry name" value="MFS_MdtH_MDR_like"/>
    <property type="match status" value="1"/>
</dbReference>
<evidence type="ECO:0000256" key="5">
    <source>
        <dbReference type="ARBA" id="ARBA00022989"/>
    </source>
</evidence>
<accession>A0A4Y8WAR0</accession>
<dbReference type="EMBL" id="SATR01000040">
    <property type="protein sequence ID" value="TFH89907.1"/>
    <property type="molecule type" value="Genomic_DNA"/>
</dbReference>
<dbReference type="GO" id="GO:0005886">
    <property type="term" value="C:plasma membrane"/>
    <property type="evidence" value="ECO:0007669"/>
    <property type="project" value="UniProtKB-SubCell"/>
</dbReference>
<dbReference type="InterPro" id="IPR020846">
    <property type="entry name" value="MFS_dom"/>
</dbReference>
<feature type="transmembrane region" description="Helical" evidence="7">
    <location>
        <begin position="85"/>
        <end position="104"/>
    </location>
</feature>
<feature type="transmembrane region" description="Helical" evidence="7">
    <location>
        <begin position="317"/>
        <end position="341"/>
    </location>
</feature>
<name>A0A4Y8WAR0_9VIBR</name>
<dbReference type="SUPFAM" id="SSF103473">
    <property type="entry name" value="MFS general substrate transporter"/>
    <property type="match status" value="1"/>
</dbReference>
<dbReference type="PROSITE" id="PS50850">
    <property type="entry name" value="MFS"/>
    <property type="match status" value="1"/>
</dbReference>
<feature type="domain" description="Major facilitator superfamily (MFS) profile" evidence="8">
    <location>
        <begin position="19"/>
        <end position="403"/>
    </location>
</feature>
<feature type="transmembrane region" description="Helical" evidence="7">
    <location>
        <begin position="20"/>
        <end position="46"/>
    </location>
</feature>
<feature type="transmembrane region" description="Helical" evidence="7">
    <location>
        <begin position="353"/>
        <end position="375"/>
    </location>
</feature>
<dbReference type="RefSeq" id="WP_134836974.1">
    <property type="nucleotide sequence ID" value="NZ_SATR01000040.1"/>
</dbReference>
<reference evidence="9 10" key="1">
    <citation type="submission" date="2019-01" db="EMBL/GenBank/DDBJ databases">
        <title>Vibrio BEI176 sp. nov, a marine bacterium isolated from China: eastern marignal seas.</title>
        <authorList>
            <person name="Li B."/>
        </authorList>
    </citation>
    <scope>NUCLEOTIDE SEQUENCE [LARGE SCALE GENOMIC DNA]</scope>
    <source>
        <strain evidence="9 10">BEI176</strain>
    </source>
</reference>
<keyword evidence="10" id="KW-1185">Reference proteome</keyword>
<dbReference type="PANTHER" id="PTHR23517:SF2">
    <property type="entry name" value="MULTIDRUG RESISTANCE PROTEIN MDTH"/>
    <property type="match status" value="1"/>
</dbReference>
<feature type="transmembrane region" description="Helical" evidence="7">
    <location>
        <begin position="175"/>
        <end position="194"/>
    </location>
</feature>
<feature type="transmembrane region" description="Helical" evidence="7">
    <location>
        <begin position="52"/>
        <end position="73"/>
    </location>
</feature>
<keyword evidence="6 7" id="KW-0472">Membrane</keyword>
<dbReference type="Gene3D" id="1.20.1250.20">
    <property type="entry name" value="MFS general substrate transporter like domains"/>
    <property type="match status" value="1"/>
</dbReference>
<proteinExistence type="predicted"/>
<dbReference type="AlphaFoldDB" id="A0A4Y8WAR0"/>
<feature type="transmembrane region" description="Helical" evidence="7">
    <location>
        <begin position="148"/>
        <end position="169"/>
    </location>
</feature>
<keyword evidence="3" id="KW-1003">Cell membrane</keyword>
<feature type="transmembrane region" description="Helical" evidence="7">
    <location>
        <begin position="294"/>
        <end position="311"/>
    </location>
</feature>
<dbReference type="GO" id="GO:0022857">
    <property type="term" value="F:transmembrane transporter activity"/>
    <property type="evidence" value="ECO:0007669"/>
    <property type="project" value="InterPro"/>
</dbReference>
<keyword evidence="5 7" id="KW-1133">Transmembrane helix</keyword>
<organism evidence="9 10">
    <name type="scientific">Vibrio ouci</name>
    <dbReference type="NCBI Taxonomy" id="2499078"/>
    <lineage>
        <taxon>Bacteria</taxon>
        <taxon>Pseudomonadati</taxon>
        <taxon>Pseudomonadota</taxon>
        <taxon>Gammaproteobacteria</taxon>
        <taxon>Vibrionales</taxon>
        <taxon>Vibrionaceae</taxon>
        <taxon>Vibrio</taxon>
    </lineage>
</organism>
<feature type="transmembrane region" description="Helical" evidence="7">
    <location>
        <begin position="381"/>
        <end position="401"/>
    </location>
</feature>
<evidence type="ECO:0000313" key="9">
    <source>
        <dbReference type="EMBL" id="TFH89907.1"/>
    </source>
</evidence>
<evidence type="ECO:0000256" key="6">
    <source>
        <dbReference type="ARBA" id="ARBA00023136"/>
    </source>
</evidence>
<keyword evidence="4 7" id="KW-0812">Transmembrane</keyword>
<feature type="transmembrane region" description="Helical" evidence="7">
    <location>
        <begin position="263"/>
        <end position="282"/>
    </location>
</feature>
<dbReference type="PROSITE" id="PS00216">
    <property type="entry name" value="SUGAR_TRANSPORT_1"/>
    <property type="match status" value="1"/>
</dbReference>
<sequence>MNKEQSLFQWERVQRFNLPVWTVLVGVLIARTSFFMAWPFLVVFLYQDYGASAIEVGSMLAAASLLGSGVGLYSGYLSDKFGRKWLMVTGCVIAFFAYTGIGLADQMWQFYILVLMTGLMHPLIDGPAKAVLGDYLADHKDRELALNIRYFVLNIGGAIGPLLGVTLALANPQGLFLVTGLTHLAYALWIIFGIERKQSLRDKIKESSVLPNFRQTLKVISQDKIFLLLLLANLLLMFVYAQLESSVPQVIVRSGIADAATLIAMLMFVNTATIVTLQFPLLKLMESFPLFTRTRIGMVAIAIGQLAFIVSPNDSAVGWAIACFIISVGEVITFPTINVQIDRLAPSHLRGSYFGATGIYTLGFAIGPLVGGAMIEWLGSTWLFGLCFVVCIAMIWLYFAAEKVEDTVEREVALQ</sequence>
<evidence type="ECO:0000256" key="4">
    <source>
        <dbReference type="ARBA" id="ARBA00022692"/>
    </source>
</evidence>
<evidence type="ECO:0000256" key="3">
    <source>
        <dbReference type="ARBA" id="ARBA00022475"/>
    </source>
</evidence>
<dbReference type="Pfam" id="PF07690">
    <property type="entry name" value="MFS_1"/>
    <property type="match status" value="1"/>
</dbReference>
<evidence type="ECO:0000256" key="2">
    <source>
        <dbReference type="ARBA" id="ARBA00022448"/>
    </source>
</evidence>
<feature type="transmembrane region" description="Helical" evidence="7">
    <location>
        <begin position="110"/>
        <end position="128"/>
    </location>
</feature>
<dbReference type="OrthoDB" id="3237211at2"/>
<gene>
    <name evidence="9" type="ORF">ELS82_19575</name>
</gene>
<evidence type="ECO:0000256" key="1">
    <source>
        <dbReference type="ARBA" id="ARBA00004651"/>
    </source>
</evidence>
<comment type="subcellular location">
    <subcellularLocation>
        <location evidence="1">Cell membrane</location>
        <topology evidence="1">Multi-pass membrane protein</topology>
    </subcellularLocation>
</comment>
<dbReference type="InterPro" id="IPR036259">
    <property type="entry name" value="MFS_trans_sf"/>
</dbReference>
<dbReference type="InterPro" id="IPR005829">
    <property type="entry name" value="Sugar_transporter_CS"/>
</dbReference>
<dbReference type="InterPro" id="IPR011701">
    <property type="entry name" value="MFS"/>
</dbReference>
<protein>
    <submittedName>
        <fullName evidence="9">MFS transporter</fullName>
    </submittedName>
</protein>
<dbReference type="Proteomes" id="UP000297753">
    <property type="component" value="Unassembled WGS sequence"/>
</dbReference>